<sequence>MKLDQDLIHYLTKEDFRVLTAIEMGMKNHELVPSALIQSIAKLKRANTFKIIQNLLKHKLIMHKNTKCDGYALNYMGYDFLALRVFMKRGHIINIGNKFGMGKESDIYLCETPSGENVIVKLERLGRTSFKAVKNKRDYLNKRTSFSWFYLSRLAAVKEFAFMKALHERGFPTPVPIDYNRHAILMSRVDAYPMTNVHQVINPKEVYLKMLNLVISLAEHGLIHGDFNEFNLMIDDEEVITLIDFPQMISINHPDAVFFFDRDIECIHKYFDRKYALQFDERPRLETDIERKAEIDKEVKESVFMREALGEDGVKELDLVEIDKPEEGEGEGEEQEAEGEGEGEGEPEESKGEDGKGQEEGVKEGEGDEGKDESEGEGGEEKEKEKREGMEGEGEGKDEEMETESMMGRIKKVVNPSYVKYKIKREARNIKEKVKYKRNANKAKNKGKKKENAYALDHI</sequence>
<protein>
    <recommendedName>
        <fullName evidence="13">Serine/threonine-protein kinase RIO2</fullName>
        <ecNumber evidence="3">2.7.11.1</ecNumber>
    </recommendedName>
    <alternativeName>
        <fullName evidence="14">Serine/threonine-protein kinase rio2</fullName>
    </alternativeName>
</protein>
<dbReference type="GO" id="GO:0005634">
    <property type="term" value="C:nucleus"/>
    <property type="evidence" value="ECO:0007669"/>
    <property type="project" value="TreeGrafter"/>
</dbReference>
<dbReference type="EC" id="2.7.11.1" evidence="3"/>
<evidence type="ECO:0000256" key="12">
    <source>
        <dbReference type="ARBA" id="ARBA00048679"/>
    </source>
</evidence>
<dbReference type="SUPFAM" id="SSF46785">
    <property type="entry name" value="Winged helix' DNA-binding domain"/>
    <property type="match status" value="1"/>
</dbReference>
<organism evidence="17">
    <name type="scientific">Euplotes harpa</name>
    <dbReference type="NCBI Taxonomy" id="151035"/>
    <lineage>
        <taxon>Eukaryota</taxon>
        <taxon>Sar</taxon>
        <taxon>Alveolata</taxon>
        <taxon>Ciliophora</taxon>
        <taxon>Intramacronucleata</taxon>
        <taxon>Spirotrichea</taxon>
        <taxon>Hypotrichia</taxon>
        <taxon>Euplotida</taxon>
        <taxon>Euplotidae</taxon>
        <taxon>Euplotes</taxon>
    </lineage>
</organism>
<gene>
    <name evidence="17" type="ORF">EHAR0213_LOCUS990</name>
    <name evidence="18" type="ORF">EHAR0213_LOCUS991</name>
</gene>
<keyword evidence="5" id="KW-0808">Transferase</keyword>
<evidence type="ECO:0000256" key="1">
    <source>
        <dbReference type="ARBA" id="ARBA00001946"/>
    </source>
</evidence>
<dbReference type="PANTHER" id="PTHR45852:SF1">
    <property type="entry name" value="SERINE_THREONINE-PROTEIN KINASE RIO2"/>
    <property type="match status" value="1"/>
</dbReference>
<keyword evidence="8" id="KW-0418">Kinase</keyword>
<dbReference type="InterPro" id="IPR015285">
    <property type="entry name" value="RIO2_wHTH_N"/>
</dbReference>
<feature type="region of interest" description="Disordered" evidence="15">
    <location>
        <begin position="314"/>
        <end position="410"/>
    </location>
</feature>
<dbReference type="InterPro" id="IPR036388">
    <property type="entry name" value="WH-like_DNA-bd_sf"/>
</dbReference>
<feature type="compositionally biased region" description="Basic and acidic residues" evidence="15">
    <location>
        <begin position="314"/>
        <end position="327"/>
    </location>
</feature>
<comment type="catalytic activity">
    <reaction evidence="12">
        <text>L-seryl-[protein] + ATP = O-phospho-L-seryl-[protein] + ADP + H(+)</text>
        <dbReference type="Rhea" id="RHEA:17989"/>
        <dbReference type="Rhea" id="RHEA-COMP:9863"/>
        <dbReference type="Rhea" id="RHEA-COMP:11604"/>
        <dbReference type="ChEBI" id="CHEBI:15378"/>
        <dbReference type="ChEBI" id="CHEBI:29999"/>
        <dbReference type="ChEBI" id="CHEBI:30616"/>
        <dbReference type="ChEBI" id="CHEBI:83421"/>
        <dbReference type="ChEBI" id="CHEBI:456216"/>
        <dbReference type="EC" id="2.7.11.1"/>
    </reaction>
</comment>
<dbReference type="AlphaFoldDB" id="A0A7S3J1E3"/>
<feature type="domain" description="RIO kinase" evidence="16">
    <location>
        <begin position="64"/>
        <end position="290"/>
    </location>
</feature>
<evidence type="ECO:0000256" key="4">
    <source>
        <dbReference type="ARBA" id="ARBA00022527"/>
    </source>
</evidence>
<evidence type="ECO:0000256" key="15">
    <source>
        <dbReference type="SAM" id="MobiDB-lite"/>
    </source>
</evidence>
<evidence type="ECO:0000313" key="18">
    <source>
        <dbReference type="EMBL" id="CAE0342084.1"/>
    </source>
</evidence>
<proteinExistence type="inferred from homology"/>
<evidence type="ECO:0000256" key="5">
    <source>
        <dbReference type="ARBA" id="ARBA00022679"/>
    </source>
</evidence>
<dbReference type="PANTHER" id="PTHR45852">
    <property type="entry name" value="SER/THR-PROTEIN KINASE RIO2"/>
    <property type="match status" value="1"/>
</dbReference>
<feature type="compositionally biased region" description="Basic residues" evidence="15">
    <location>
        <begin position="434"/>
        <end position="449"/>
    </location>
</feature>
<feature type="region of interest" description="Disordered" evidence="15">
    <location>
        <begin position="432"/>
        <end position="459"/>
    </location>
</feature>
<name>A0A7S3J1E3_9SPIT</name>
<dbReference type="InterPro" id="IPR018935">
    <property type="entry name" value="RIO_kinase_CS"/>
</dbReference>
<dbReference type="InterPro" id="IPR036390">
    <property type="entry name" value="WH_DNA-bd_sf"/>
</dbReference>
<dbReference type="FunFam" id="1.10.10.10:FF:000053">
    <property type="entry name" value="Serine/threonine-protein kinase RIO2"/>
    <property type="match status" value="1"/>
</dbReference>
<dbReference type="GO" id="GO:0046872">
    <property type="term" value="F:metal ion binding"/>
    <property type="evidence" value="ECO:0007669"/>
    <property type="project" value="UniProtKB-KW"/>
</dbReference>
<comment type="cofactor">
    <cofactor evidence="1">
        <name>Mg(2+)</name>
        <dbReference type="ChEBI" id="CHEBI:18420"/>
    </cofactor>
</comment>
<keyword evidence="4" id="KW-0723">Serine/threonine-protein kinase</keyword>
<dbReference type="GO" id="GO:0030490">
    <property type="term" value="P:maturation of SSU-rRNA"/>
    <property type="evidence" value="ECO:0007669"/>
    <property type="project" value="TreeGrafter"/>
</dbReference>
<dbReference type="FunFam" id="3.30.200.20:FF:000052">
    <property type="entry name" value="Serine/threonine-protein kinase RIO2"/>
    <property type="match status" value="1"/>
</dbReference>
<evidence type="ECO:0000256" key="9">
    <source>
        <dbReference type="ARBA" id="ARBA00022840"/>
    </source>
</evidence>
<feature type="compositionally biased region" description="Acidic residues" evidence="15">
    <location>
        <begin position="328"/>
        <end position="347"/>
    </location>
</feature>
<evidence type="ECO:0000313" key="17">
    <source>
        <dbReference type="EMBL" id="CAE0342083.1"/>
    </source>
</evidence>
<evidence type="ECO:0000256" key="13">
    <source>
        <dbReference type="ARBA" id="ARBA00068353"/>
    </source>
</evidence>
<feature type="compositionally biased region" description="Basic and acidic residues" evidence="15">
    <location>
        <begin position="348"/>
        <end position="365"/>
    </location>
</feature>
<dbReference type="GO" id="GO:0030688">
    <property type="term" value="C:preribosome, small subunit precursor"/>
    <property type="evidence" value="ECO:0007669"/>
    <property type="project" value="TreeGrafter"/>
</dbReference>
<dbReference type="SUPFAM" id="SSF56112">
    <property type="entry name" value="Protein kinase-like (PK-like)"/>
    <property type="match status" value="1"/>
</dbReference>
<evidence type="ECO:0000256" key="3">
    <source>
        <dbReference type="ARBA" id="ARBA00012513"/>
    </source>
</evidence>
<comment type="similarity">
    <text evidence="2">Belongs to the protein kinase superfamily. RIO-type Ser/Thr kinase family.</text>
</comment>
<keyword evidence="10" id="KW-0460">Magnesium</keyword>
<dbReference type="SMART" id="SM00090">
    <property type="entry name" value="RIO"/>
    <property type="match status" value="1"/>
</dbReference>
<evidence type="ECO:0000256" key="7">
    <source>
        <dbReference type="ARBA" id="ARBA00022741"/>
    </source>
</evidence>
<evidence type="ECO:0000256" key="8">
    <source>
        <dbReference type="ARBA" id="ARBA00022777"/>
    </source>
</evidence>
<evidence type="ECO:0000256" key="2">
    <source>
        <dbReference type="ARBA" id="ARBA00009196"/>
    </source>
</evidence>
<keyword evidence="7" id="KW-0547">Nucleotide-binding</keyword>
<dbReference type="Gene3D" id="1.10.510.10">
    <property type="entry name" value="Transferase(Phosphotransferase) domain 1"/>
    <property type="match status" value="1"/>
</dbReference>
<dbReference type="InterPro" id="IPR030484">
    <property type="entry name" value="Rio2"/>
</dbReference>
<dbReference type="GO" id="GO:0005524">
    <property type="term" value="F:ATP binding"/>
    <property type="evidence" value="ECO:0007669"/>
    <property type="project" value="UniProtKB-KW"/>
</dbReference>
<feature type="compositionally biased region" description="Acidic residues" evidence="15">
    <location>
        <begin position="391"/>
        <end position="403"/>
    </location>
</feature>
<evidence type="ECO:0000259" key="16">
    <source>
        <dbReference type="SMART" id="SM00090"/>
    </source>
</evidence>
<dbReference type="Pfam" id="PF01163">
    <property type="entry name" value="RIO1"/>
    <property type="match status" value="1"/>
</dbReference>
<dbReference type="PROSITE" id="PS01245">
    <property type="entry name" value="RIO1"/>
    <property type="match status" value="1"/>
</dbReference>
<dbReference type="Pfam" id="PF09202">
    <property type="entry name" value="Rio2_N"/>
    <property type="match status" value="1"/>
</dbReference>
<dbReference type="CDD" id="cd05144">
    <property type="entry name" value="RIO2_C"/>
    <property type="match status" value="1"/>
</dbReference>
<keyword evidence="9" id="KW-0067">ATP-binding</keyword>
<dbReference type="GO" id="GO:0005829">
    <property type="term" value="C:cytosol"/>
    <property type="evidence" value="ECO:0007669"/>
    <property type="project" value="TreeGrafter"/>
</dbReference>
<dbReference type="InterPro" id="IPR000687">
    <property type="entry name" value="RIO_kinase"/>
</dbReference>
<dbReference type="InterPro" id="IPR018934">
    <property type="entry name" value="RIO_dom"/>
</dbReference>
<evidence type="ECO:0000256" key="11">
    <source>
        <dbReference type="ARBA" id="ARBA00047899"/>
    </source>
</evidence>
<reference evidence="17" key="1">
    <citation type="submission" date="2021-01" db="EMBL/GenBank/DDBJ databases">
        <authorList>
            <person name="Corre E."/>
            <person name="Pelletier E."/>
            <person name="Niang G."/>
            <person name="Scheremetjew M."/>
            <person name="Finn R."/>
            <person name="Kale V."/>
            <person name="Holt S."/>
            <person name="Cochrane G."/>
            <person name="Meng A."/>
            <person name="Brown T."/>
            <person name="Cohen L."/>
        </authorList>
    </citation>
    <scope>NUCLEOTIDE SEQUENCE</scope>
    <source>
        <strain evidence="17">FSP1.4</strain>
    </source>
</reference>
<evidence type="ECO:0000256" key="14">
    <source>
        <dbReference type="ARBA" id="ARBA00068837"/>
    </source>
</evidence>
<dbReference type="Gene3D" id="1.10.10.10">
    <property type="entry name" value="Winged helix-like DNA-binding domain superfamily/Winged helix DNA-binding domain"/>
    <property type="match status" value="1"/>
</dbReference>
<keyword evidence="6" id="KW-0479">Metal-binding</keyword>
<accession>A0A7S3J1E3</accession>
<dbReference type="EMBL" id="HBII01002234">
    <property type="protein sequence ID" value="CAE0342083.1"/>
    <property type="molecule type" value="Transcribed_RNA"/>
</dbReference>
<dbReference type="Gene3D" id="3.30.200.20">
    <property type="entry name" value="Phosphorylase Kinase, domain 1"/>
    <property type="match status" value="1"/>
</dbReference>
<feature type="compositionally biased region" description="Basic and acidic residues" evidence="15">
    <location>
        <begin position="379"/>
        <end position="390"/>
    </location>
</feature>
<dbReference type="InterPro" id="IPR011009">
    <property type="entry name" value="Kinase-like_dom_sf"/>
</dbReference>
<comment type="catalytic activity">
    <reaction evidence="11">
        <text>L-threonyl-[protein] + ATP = O-phospho-L-threonyl-[protein] + ADP + H(+)</text>
        <dbReference type="Rhea" id="RHEA:46608"/>
        <dbReference type="Rhea" id="RHEA-COMP:11060"/>
        <dbReference type="Rhea" id="RHEA-COMP:11605"/>
        <dbReference type="ChEBI" id="CHEBI:15378"/>
        <dbReference type="ChEBI" id="CHEBI:30013"/>
        <dbReference type="ChEBI" id="CHEBI:30616"/>
        <dbReference type="ChEBI" id="CHEBI:61977"/>
        <dbReference type="ChEBI" id="CHEBI:456216"/>
        <dbReference type="EC" id="2.7.11.1"/>
    </reaction>
</comment>
<dbReference type="EMBL" id="HBII01002235">
    <property type="protein sequence ID" value="CAE0342084.1"/>
    <property type="molecule type" value="Transcribed_RNA"/>
</dbReference>
<evidence type="ECO:0000256" key="6">
    <source>
        <dbReference type="ARBA" id="ARBA00022723"/>
    </source>
</evidence>
<dbReference type="GO" id="GO:0004674">
    <property type="term" value="F:protein serine/threonine kinase activity"/>
    <property type="evidence" value="ECO:0007669"/>
    <property type="project" value="UniProtKB-KW"/>
</dbReference>
<feature type="compositionally biased region" description="Acidic residues" evidence="15">
    <location>
        <begin position="366"/>
        <end position="378"/>
    </location>
</feature>
<evidence type="ECO:0000256" key="10">
    <source>
        <dbReference type="ARBA" id="ARBA00022842"/>
    </source>
</evidence>